<gene>
    <name evidence="1" type="ORF">PSON_ATCC_30995.1.T0120412</name>
</gene>
<protein>
    <submittedName>
        <fullName evidence="1">Uncharacterized protein</fullName>
    </submittedName>
</protein>
<comment type="caution">
    <text evidence="1">The sequence shown here is derived from an EMBL/GenBank/DDBJ whole genome shotgun (WGS) entry which is preliminary data.</text>
</comment>
<dbReference type="EMBL" id="CAJJDN010000012">
    <property type="protein sequence ID" value="CAD8058783.1"/>
    <property type="molecule type" value="Genomic_DNA"/>
</dbReference>
<name>A0A8S1L053_9CILI</name>
<organism evidence="1 2">
    <name type="scientific">Paramecium sonneborni</name>
    <dbReference type="NCBI Taxonomy" id="65129"/>
    <lineage>
        <taxon>Eukaryota</taxon>
        <taxon>Sar</taxon>
        <taxon>Alveolata</taxon>
        <taxon>Ciliophora</taxon>
        <taxon>Intramacronucleata</taxon>
        <taxon>Oligohymenophorea</taxon>
        <taxon>Peniculida</taxon>
        <taxon>Parameciidae</taxon>
        <taxon>Paramecium</taxon>
    </lineage>
</organism>
<reference evidence="1" key="1">
    <citation type="submission" date="2021-01" db="EMBL/GenBank/DDBJ databases">
        <authorList>
            <consortium name="Genoscope - CEA"/>
            <person name="William W."/>
        </authorList>
    </citation>
    <scope>NUCLEOTIDE SEQUENCE</scope>
</reference>
<dbReference type="Proteomes" id="UP000692954">
    <property type="component" value="Unassembled WGS sequence"/>
</dbReference>
<sequence>MILLFALITQIIADFIYPDRANPIVPYRNNEDAYTFYDIFLSVSTRIASNGRLQITFPQEFDGTQLRLLQDDIMGAANIDKECYIEYTFSTTTKCIPYVEPPVTIPATNYYTASNRTITIFFGSEPLNAGSQKVRIKYNKNPVGLGGKSSGFLQIITLRDTVPVDQNLNFGTVGFAPVYEKHTLASEGQIINDGSKLGGYVTNYVIQFTTKIDLVKGCWFRAEIAEGFDISNVECVLVDTQQDLNCQVEGRRIYFSAINAALPKGQHKVKLKNVINPSASGNSDPFIFETLEPLVNTVIEYFNVGVTSITPGQIINPSIAGAPLNQNLRIDYTIKFTPQNKIPYPGKIDYIFPSLQQTFPNGSTVIYKFTLDPTCRIISGLSQNGTTPISCVTSGQNITISDFASFSPQEITLKIFAVNPPVSKLYQYCQIYTYSTFGKVPVISGSSSNYKGIDQNVEAGSIQISEIQSPYFVAIDLYKQMQNISLDKTGPLDFRLYPMPTKQLKLTTSPTSYGSVYFQIPLWWRMSGQQFSGWNVVGSTPTCNFGAEIAATCNYYLQRFSFKTAISTDYLKYDPQTGLSNCDLPISVAVSQITPIPGRFDFRVLTFNDGVYNTFDQVPLEQDLYTMEIAADQFVPPKTYIKCTSVDQVDADMVCYSNVVVILPIPYEGAINFNMSTVNSTYESSAAWPNDLGFGLGNDAKKRIPCFVSIRPSHPNVQCWVFSGGTIRKYAILQVRGFSSRINTGTNIFVVIPNVKSCTAFDMQCFVTVSSAWTTELDEPYTMNYLKQSVGFIKQGDVYKDVTTSPPLLAKDVQDITLEATFQATRKQICELTTWTLKFQHTEVITSCSTGTTNYPYCPNSTPDHILIKFADKTRFPNQFGVSVTSPHGSVFLIDHFLTGEYYYFIIVNAGNIAANSPVQLVNIYNPIIYTPGVDIKLIYWNQNRKIKRITFPTSAIFVDGGILGPPVFDILPKTSVGMNADRSQAVDMDFDSWIIFRATFTTCHKIPANGLVELEVQNGLVDYTPTCNVWSGVTSPPKRIGNTHECNLVDVGGIKYYQLTKFNEIPVLTQFTLSFRGKTGLTATPTPAAPIRIQTYFDATIPTTTASNVDNFYNTGYNGILTGIDITGPKRFPPKLEWMDFIIINDKAREGTRGEFYMHVKTNHNIPSYTSNSAPRLVFTFNTTGISMPPGGIPHCRLDGHLARYCTWAGGVMTMAMPLNHGMVANQEHLVMLSTRGADYSATYQEGLHHNRAGTYKLRVDTVNTGTPQFIRKVMIIDPPKFRVFWVWSANKVGYDPITPSATLQGMSVYRLYFTNTITIPPSDNPDPISIIVLFHRTIWPTFTNGFEQDLGTGLPHRTQLPCIQMGFSLLPGITQLKCRLFYGSYPNPTKVIITDFDQINVNTNSEIHLPNIFNPNSTYELTKITIQVQRTDAITGTSELILSSDYDLINGTFGRTKEQPGFNKLAVDIPALIQDDLQNVWPTAVNPFFSVTTIDTVATLTLEYGSNDYDMGGGADMILFEIPPNWDLPYGQITCSFPAGNICYSYPLGPYIGLYPDSGISATQLQTGSVTIKTPPFKVLVATSDPPIKIFVFTRSKLVYVYKIDFIQVLDAVQVFPTVTCTFCFYETITDYTITVTNTKNIPTQGAITIKIPTGLIIRENGCRNDVSGGSVLSKVGFECAYDGANSQLLITGFNKFIGPGKIQIKVRMENPDNTVTITEKWEFKTWYLNENPLNKLVTYGEANQPALDVATDIEYWDTPYRSRVRGRSTLYGSIEFRINLQNDLAAGDILYIKFPTLFNKVRCSQYLCLWDDTPWFDNHNDNFLTAEKCLYDKTNRILSMYTPKDTIIKKDTLYRVIIDTQNSIDGSRGFELPDMNTYIFDVYTTLELKHSDIFIPQFKAFKYFEAISLITSMNSKNMMVVRFNIPFPVTIPASSGSFAGGYLKLYFPTLSEESEYLYQDDLGTGKKNGDSIQCYARNGFPASTVLECKLYHGNRVLGQHAYILIQGWTGDLGTDPSFTTGYQELFSRVSSPPWTGTEKYFEFDIDQFYTPDLLGDDKHIEMRLESYSTNTLQLQSFSYDMTLKHYTPTTGSLPKPTKSSSTLFDQSVTFDLKMQSTIQLKNSEEYDFFIFEYTQPYFDPQPQNVQCESGSVYVCRVSQGNNWIVVKPLNTIQAQANLKFKNSNNPIQVPTTGIVCKAYAVKDRIITSIYTYAAINDYALPALAATAYNTIVTPIDYADNTTIPKSTQIRVRVEITIPTQSITLPYGSIIDIFLPSGFLAYDYSLSTPDTNAKFSTVDNLQTSVVASSAITGYTGRPQLTITGWEPIKVGEKIIFETYCKTSSAALSPALWNFKAWRDAGRTIELWTSTASAFNVQSYASFKTLEWKTKDPTVARKNQVSPLSFHISFKTTPTANTKITISFPVLATVSVPPDAVLYCTIEGTTGLIHKFAYCYGTNSLDIIMQMPVSPVTFVANTLYKITISSRGNSINHGLLFGASGVFSATLTQDNGDAGTLKFEILPTEQFASSQLRIVNSGIKSSGFTETALLFSFTTSVLIPKSGKIVIAFPNFAIDDTTVLFQENIIQSVVYNSGDLYPGCYSTNLVLYNNGLNCRIFKNSGDYAQTLIVIQSFVNDIASGTSLQIAIEQVTLPTSAASADVFLYTADLSNTKLEAQIFYDAVNPLVLGGAAMTSTVESTSSTVQANTVFTFKNVNFGTTALSGYSQIAYRFPAGYYDISSATVSGGTCATTSNLEKYAHWIIQRFTAGTACTGNKEVAFSNIVQVNSVVATLSKLTFQIYTCLTRVCSYSTTSTQPTTAFTAASPGSLTGVAPIDARYFPYSFIKFELTYTCSGHNIPMGGQVILEVDSTKFQIFRMELKSGGITSVGYTNAAGTSTTFTLLSSYLKAQASIKFDVYGQLPSSIGASGTTTFTFSLKNRYDGVEISPDSTKPTFDMKTPLAITSAQSFPSVSSSQSILSIVLIPGAKSIDNELHFQLPQISTSDTNNFKLFIYIEGMISGSGSCSISVAEGSSAGTPLCNVASADKLEITDIDPSLIQAEFYFKVWYVKITNHGLLPVTIQLVDSSNTVLNIFTGSVIVYEYQMESLGASFKHNTNGGESNIIEISFDPPSISNFNGFDGELFLDLLGSFTSLPSTIIKEQCDYSSAINSDCEFVPSFRLNSAGSATAHRDPFNPRIIISQFEQQSTSINNVKIWFQYKYFTPTKWIKTKMFQFGYYVKGQGNNQIYKFGQNFLLQLNELDPTAPTSTTGTLSYTGSAQVDGNIQSSVIYTSQSDNTFDAGDFVSIKLIGGYTVKYGTYNTMKILSSIAGLSSTSTSTTLDSTHTIQRMAYFEGVIGSGQQDLQFTLSNIELPYFPTATLTDIAAIVLVLDGTTREIKEKITLTKSSDAISQSFTTCQAEQIDSKSFAFSFTLPSNFKTFNLNGCVSSGTCYQYIEITTTNSAYNDVWQYEITCGQGSSLLNQYIPYNGYPPKFQQVTTNPYGMRLSEYLEMNSNSQICIKYRKKTAATAGSTSFTITIYEKQSTAVPIATCTAPAITVAAAASGHKLSGIVKLPFGLQLFYDNYKALVKNVERQITIEFSLLADLNSDGNFTIESDNLGLANFDITKRLKCMFKEKATQLVKHVPSLCIVDTTNKRITIVYNIATLTTLNPKLVKDKVYELIIKYDQLSINYLSEPALQGQYQLKFKFLVGTTVNIYQILPFTIYNNQVSGLVTQTYVDHISESTNFYVKYKATQSLAQSDFIDVLIPIREVQNDGSLKILNTNKLNTLLNNGQRIECLDKTGNLGTYYKCYLYYGISDFQRPYSFVRMTNFTGISSGSSVSFVIQNLVNPSTTDLIMDYEIRIIGSDLFEYSYAYAAAYTLPVSSVSSSTSGTLTITPLPCFSQINYQYQVTLTSNADPNYESIVKINYDPLIWGEDYTIFVANIGGTSARIDPLNSQNVFIVFPAGYSSGTSITITITNGLFQPSYVLTKSHVVNAYFINYQTKAFVQIATTTQSVTTTQADIATYGTVSSNSDLMKDFLSVMTIPVTLLGSIKLDYQFRIIFPTDYILSNGYCRVFDDLTGDEYPITCSDIDPQTKKIIFNSKIKATTAFTVKVQVQTPTSSGSKSIDVEFYADNLDASTLLIQQDTLTAQTIINYTKMRLAMPYIKAPQVLLQDEEIGPITLTVKLTSAVTKQTDFATIDTSNFMTVTINQPTNLKRLQFACFWNNLAAMNCKNGDTSANYDKITIYAPSNTDFASGDKVTIKIVIWRHQEIGQTDFTYKWHDNSNDQVPSASIKNKIVKIGSTDYKKDVVYQNYRFDEITLPLFQTYIAVHQGTINTETDLTVRFRLRRGLASNLNTNWGQIILKLPTMDDFDDLQTQFPNGLGRFTKNAQEIDCFCSTCPQISNIDPLEPFFKCYVYQGSTHRVAPVEIWLNPQRDMSSQQVVEISFPKIKLPSTQYTYSKLSLLAYEYASSTKTTRNHSEIVHFYTFHTIPDAFATYTAVTPPTFTLNKVGAMSGVTATVNNPYDDLLDYCHDRWVLSTEDVETKFEHPYNPETGTLFSDGGNYPYNYIEYTTATNHIVVIYKLAKWITFVPKVVLTKSSTQTLTIQKFKNMPYMIPSGVNYKMTLFIEIGVRSYTEYSVFTTAQQYRLAYKPSTTTKQMSIDPIPAPAETAAPQTYELKFLPYNKIPKNGKIIFTFPPLPSYDWVFSDQYCVVSQNLQDSGCDIIPASRIIIIKDWLNDYDPNIDGYLSVKFDIVNPTNVQTQIPFVWRTYWDQNQDTWLIDEETFFESTPTTQIVQGGNLIVTLWDRFQHPYIICGGRKGPIRLRFILRDQNLVYPDDYIELWMQNTFWPVSTQKYIVCYFNDPNDFQLVNIKSHRCDWDGTGGGRLKVYIPEEIDIHVGDEWELVITTFGQYNGDGWVVRSPSDLYWVTFFAMKNGLNTLDKGWFEAKIPGCPFDNNGFDCQSVGWEASTVGGDPTWTILNFTAQTENNAIPAGDPGLLTYSRLLFEFITHNELEESWPMDLTNRMGASNERAQVACNGMYKTNGANRPLQPKGNTYIECYNVKAENNIWNNTPSYILGQYFDAIAASEIFHFQIADFRNGYVQGAFQHVKISVEVIQEDGTFYPQNEHYCWHLPPSLYAPPSPSTASTSTWSVQRSQVALTQQQTYFGENSLSRFDTIVYDFNYPYTLPMKGYCLQRRYNANFSDGYLSPCTPQHYNHWWVMNAAIQDPTVKWFQRESGNFVNPPFVFKQNNPSSNPTTWNSIIQESPLRIYIWSNNRLISNQTFQQNSGKISPTTGQLFIVSQTTTNDNAKNTMVRHHIGLHFQTITSAMKHIRLWAPNDYQNIQDCKINRGLVSRDPADLDNKITCVITKLPAPIDRWLIEIDNFQSYQGHGEDQWMIIDFNLTNPISEKWTGSWYGKTYESSTNLSYVIDESKGTDGQTWVGESVKQPNLFRVWRNTISYENRRAQTDDYAEVHMRVLPRTSHPATTANSNTEVQIWLPLAYDLANGGNPLCQISNEYHKDLDSVNCKITSDRKITLSTDNTHGLKQECSMVTVTTENAIGGNGIKLPSTPQDDTFQVFIDSTDSSGFVQREYNYNQAYAVPDPITSATDPTFSIKSTIREANQYTVIKATFTAPLDIPAGYDTSSPGQDPLSSPPIGTLRYKFNTKDFVNNGYSGFPLNLGQSGTDVLCQGFGNLKGTLQCTLIASTQVSPDYPAIIEVRGFDYIGAGDLVEVHFLNIKNGGSYQNKGNVTLSAYKTKGDGTKVELIQDSTGFVPVYDPNCYGNLCYKVFTTCPTILLADIDPNVVGAFMQMTINSIDINCTIPATVYQPLQAGDQVILTFPQEFEFPAESNNAISAIWDLIQMQTIVYPLTREIYFTFPAGIAPLTGCAYTLKISQLRGPAYYFNTPYNIRMRIVKSQYRRVDCFISGVPPPEVAKPSTQSMLLSSYFAGDIFVDYNFQFSPTYKIPAGGSINIAFPNRGLLNYGHVTSSNPPAVCNLLNSIYITTCVLTTTGIQVTVAQDIPAQQEIKINLSGVKNSDYSGQTLIDDYLLTMYHPNGQKINEYGFSPFQFYAKKNVGVIYMKLSNTNSFQSVTASYTFVIQNSYTVPASGEIVLKMPKEWASVVSSTITLAKLSASWTSDALSYTYSIDSGSDSNNYLLRIKNQFTWPQGGSLTLLMLKLKNPSFESTKIFQAQTFYDNVLLDQTDPLDSSLKFTYKPEVPSLQINDFVMEPSNAGEVSSYSLNMTSSGNMTIGSTIQIQFPTDTYPPGLTRYDLSLSCNLLFKNGTNVTVPCSAANSKLTVNLNANIDQNTEFSLQVVGITNPNYDSTAIKGSIDVLTTDSNNNVLTYNSGAAQINPTVPPQTMKLVKLETSSTNLQVKAAYTLCIQTDLSIPLGAQVFIDFPQQFTFKSSQYPCYISLEHNNALLPYDNSTTSPNCKNSNSLRRIAVSGHTAAYTGDNKNPAQLCYILDNIENPSSPGPTENFVVSIYDTQNKNVVAKTFGTLSPNSTLSYSQQGLVITVENIDPLPRYLTTKPIKVTLQRSVSHTVTLTPQSTEFKFIPPELVFLPANGPEMYFKIQAIDDDITPLGLKQFSWLKVESATAKFSEMADSFFQYVDKPTANQLYMTINPRVFRVALGGTSLPMTLTLSQPAAQDLLVNFTTINPYQDNSLVFEPINAAGQVKFPAGTTSIQLQYTTKQTALSGQISFEIVGKYNSLYTILDNIVNFEILETDDKIPEVVNYYAVNVKRTSMYFRASIDESVTLYYYLTLKGNPKPTMDQIKSQQKLTNVFTQFGNNQSFIAPVTTDYIYNDVYLDLQGLTEQTDYSLYFFVTDLSGNNNTEVKQFDFTTATKYQPAQFQITLSKNVDIEKLLSAFGLVTGLPSSSFQTINNPKKYTIDGELDTDVQEILDSQTVTYSFQINPDPTIGGLSPYEYIRLIQQNLDLLQSEIPEVVDQNIFNTAWEYFEYPQEFKYNPIKINVTEDTVYFNVSLRYTGNLYTLVLPADAPAPSSKQVSMGLNSTNYPVQKEWVYKVRFQYSNKTSTDDQRLYAIFKYTLLFDNSYYKAYFTADNNLINNPDLMTNEQMKSIEFKTKREIVIIPKKYLESSLLSIIMMIIFILG</sequence>
<accession>A0A8S1L053</accession>
<dbReference type="OrthoDB" id="290819at2759"/>
<keyword evidence="2" id="KW-1185">Reference proteome</keyword>
<proteinExistence type="predicted"/>
<evidence type="ECO:0000313" key="2">
    <source>
        <dbReference type="Proteomes" id="UP000692954"/>
    </source>
</evidence>
<evidence type="ECO:0000313" key="1">
    <source>
        <dbReference type="EMBL" id="CAD8058783.1"/>
    </source>
</evidence>